<dbReference type="InterPro" id="IPR028973">
    <property type="entry name" value="PhnB-like"/>
</dbReference>
<dbReference type="Proteomes" id="UP000293852">
    <property type="component" value="Unassembled WGS sequence"/>
</dbReference>
<reference evidence="2 3" key="1">
    <citation type="submission" date="2019-02" db="EMBL/GenBank/DDBJ databases">
        <title>Sequencing the genomes of 1000 actinobacteria strains.</title>
        <authorList>
            <person name="Klenk H.-P."/>
        </authorList>
    </citation>
    <scope>NUCLEOTIDE SEQUENCE [LARGE SCALE GENOMIC DNA]</scope>
    <source>
        <strain evidence="2 3">DSM 16932</strain>
    </source>
</reference>
<accession>A0A4Q7M5B6</accession>
<dbReference type="OrthoDB" id="9795306at2"/>
<dbReference type="PANTHER" id="PTHR33990">
    <property type="entry name" value="PROTEIN YJDN-RELATED"/>
    <property type="match status" value="1"/>
</dbReference>
<feature type="domain" description="PhnB-like" evidence="1">
    <location>
        <begin position="3"/>
        <end position="133"/>
    </location>
</feature>
<dbReference type="CDD" id="cd06588">
    <property type="entry name" value="PhnB_like"/>
    <property type="match status" value="1"/>
</dbReference>
<dbReference type="AlphaFoldDB" id="A0A4Q7M5B6"/>
<evidence type="ECO:0000313" key="2">
    <source>
        <dbReference type="EMBL" id="RZS62157.1"/>
    </source>
</evidence>
<dbReference type="SUPFAM" id="SSF54593">
    <property type="entry name" value="Glyoxalase/Bleomycin resistance protein/Dihydroxybiphenyl dioxygenase"/>
    <property type="match status" value="1"/>
</dbReference>
<comment type="caution">
    <text evidence="2">The sequence shown here is derived from an EMBL/GenBank/DDBJ whole genome shotgun (WGS) entry which is preliminary data.</text>
</comment>
<dbReference type="Gene3D" id="3.10.180.10">
    <property type="entry name" value="2,3-Dihydroxybiphenyl 1,2-Dioxygenase, domain 1"/>
    <property type="match status" value="1"/>
</dbReference>
<dbReference type="Pfam" id="PF06983">
    <property type="entry name" value="3-dmu-9_3-mt"/>
    <property type="match status" value="1"/>
</dbReference>
<dbReference type="RefSeq" id="WP_130415388.1">
    <property type="nucleotide sequence ID" value="NZ_SGWX01000001.1"/>
</dbReference>
<proteinExistence type="predicted"/>
<evidence type="ECO:0000259" key="1">
    <source>
        <dbReference type="Pfam" id="PF06983"/>
    </source>
</evidence>
<protein>
    <submittedName>
        <fullName evidence="2">PhnB protein</fullName>
    </submittedName>
</protein>
<organism evidence="2 3">
    <name type="scientific">Xylanimonas ulmi</name>
    <dbReference type="NCBI Taxonomy" id="228973"/>
    <lineage>
        <taxon>Bacteria</taxon>
        <taxon>Bacillati</taxon>
        <taxon>Actinomycetota</taxon>
        <taxon>Actinomycetes</taxon>
        <taxon>Micrococcales</taxon>
        <taxon>Promicromonosporaceae</taxon>
        <taxon>Xylanimonas</taxon>
    </lineage>
</organism>
<keyword evidence="3" id="KW-1185">Reference proteome</keyword>
<gene>
    <name evidence="2" type="ORF">EV386_2476</name>
</gene>
<dbReference type="EMBL" id="SGWX01000001">
    <property type="protein sequence ID" value="RZS62157.1"/>
    <property type="molecule type" value="Genomic_DNA"/>
</dbReference>
<name>A0A4Q7M5B6_9MICO</name>
<evidence type="ECO:0000313" key="3">
    <source>
        <dbReference type="Proteomes" id="UP000293852"/>
    </source>
</evidence>
<dbReference type="PANTHER" id="PTHR33990:SF1">
    <property type="entry name" value="PROTEIN YJDN"/>
    <property type="match status" value="1"/>
</dbReference>
<sequence length="145" mass="15286">MAKLNPYLSFKDNARQALEFYQAALGGELDIMTFGDMPDMPGVPEGERTLVMHGQLETPSGLTLMAADAGTMMPHVPATAGVTVALTGGLDDLDYITGVYAALSDGASDVLPFEVAPWGDHYGQLTDKFGVSWMFDAGAGELPQG</sequence>
<dbReference type="InterPro" id="IPR029068">
    <property type="entry name" value="Glyas_Bleomycin-R_OHBP_Dase"/>
</dbReference>